<feature type="domain" description="Beta-lactamase-related" evidence="4">
    <location>
        <begin position="183"/>
        <end position="553"/>
    </location>
</feature>
<evidence type="ECO:0000259" key="5">
    <source>
        <dbReference type="Pfam" id="PF20684"/>
    </source>
</evidence>
<feature type="transmembrane region" description="Helical" evidence="3">
    <location>
        <begin position="100"/>
        <end position="121"/>
    </location>
</feature>
<dbReference type="InterPro" id="IPR001466">
    <property type="entry name" value="Beta-lactam-related"/>
</dbReference>
<evidence type="ECO:0000256" key="3">
    <source>
        <dbReference type="SAM" id="Phobius"/>
    </source>
</evidence>
<dbReference type="AlphaFoldDB" id="A0A8H6USF8"/>
<evidence type="ECO:0008006" key="8">
    <source>
        <dbReference type="Google" id="ProtNLM"/>
    </source>
</evidence>
<dbReference type="EMBL" id="JACBAE010001352">
    <property type="protein sequence ID" value="KAF7162539.1"/>
    <property type="molecule type" value="Genomic_DNA"/>
</dbReference>
<evidence type="ECO:0000259" key="4">
    <source>
        <dbReference type="Pfam" id="PF00144"/>
    </source>
</evidence>
<reference evidence="6" key="1">
    <citation type="submission" date="2020-06" db="EMBL/GenBank/DDBJ databases">
        <title>Draft genome sequences of strains closely related to Aspergillus parafelis and Aspergillus hiratsukae.</title>
        <authorList>
            <person name="Dos Santos R.A.C."/>
            <person name="Rivero-Menendez O."/>
            <person name="Steenwyk J.L."/>
            <person name="Mead M.E."/>
            <person name="Goldman G.H."/>
            <person name="Alastruey-Izquierdo A."/>
            <person name="Rokas A."/>
        </authorList>
    </citation>
    <scope>NUCLEOTIDE SEQUENCE</scope>
    <source>
        <strain evidence="6">CNM-CM5623</strain>
    </source>
</reference>
<feature type="transmembrane region" description="Helical" evidence="3">
    <location>
        <begin position="59"/>
        <end position="80"/>
    </location>
</feature>
<keyword evidence="3" id="KW-0472">Membrane</keyword>
<keyword evidence="3" id="KW-0812">Transmembrane</keyword>
<protein>
    <recommendedName>
        <fullName evidence="8">Beta-lactamase-related domain-containing protein</fullName>
    </recommendedName>
</protein>
<dbReference type="Proteomes" id="UP000654922">
    <property type="component" value="Unassembled WGS sequence"/>
</dbReference>
<evidence type="ECO:0000256" key="1">
    <source>
        <dbReference type="ARBA" id="ARBA00009009"/>
    </source>
</evidence>
<accession>A0A8H6USF8</accession>
<evidence type="ECO:0000313" key="7">
    <source>
        <dbReference type="Proteomes" id="UP000654922"/>
    </source>
</evidence>
<name>A0A8H6USF8_9EURO</name>
<gene>
    <name evidence="6" type="ORF">CNMCM5623_007785</name>
</gene>
<dbReference type="Pfam" id="PF20684">
    <property type="entry name" value="Fung_rhodopsin"/>
    <property type="match status" value="1"/>
</dbReference>
<sequence length="577" mass="63573">MAEPSLLPPLGEITPNNHGAIVSLFTFIFLSCTGIVVLAKIASMIYLKRSVPSVDIPIWICMVIALVQSILTQVAVNHGMGRHRNEVSSDSFDAYNKVNYAAEFLLLLVLALSKVSTGNLICSISPSKSILRWCLMVQIGLGVWTLLALFGTAFQCPAPYWEYSPTRCVGKQSVRRSETMASLDEVFKNATENGSILGAVLLGRDTSGKFNYSKAFGRRTFGDGEESLMRTDAVLSFASATKIITCIAVMQLVEAGKLNLEDDMSPIIPELAAQEVLVGFDEGTGEPQLRKRKNPLKLRYLLTHSAGLAYNFLNPSLQRWAAFNNHTPQTSSTVVGRFTYPLTYEPGTGWDYSPGIDWAGKVVERVTGETLESYFQKHIFAPLDISSLTFWPHKHPSIQRNLATMTTRASSGGVEAYEGPYLTDEAEDCFGGHGAYGNMEDYMKILTSLLVNDGTLLRKETADLFFTPQLTVESKAAQKALIDDPEKIKIFVGDFPSDVKYDWGLGGILIQSDGSRRRSKGTMIWSGMPNLFWFIDRAKGLCGVIGMQLLPPADPTTQELVKLFEEGMYKLLGNQNS</sequence>
<dbReference type="InterPro" id="IPR050789">
    <property type="entry name" value="Diverse_Enzym_Activities"/>
</dbReference>
<evidence type="ECO:0000256" key="2">
    <source>
        <dbReference type="ARBA" id="ARBA00022801"/>
    </source>
</evidence>
<dbReference type="Gene3D" id="3.40.710.10">
    <property type="entry name" value="DD-peptidase/beta-lactamase superfamily"/>
    <property type="match status" value="1"/>
</dbReference>
<dbReference type="Pfam" id="PF00144">
    <property type="entry name" value="Beta-lactamase"/>
    <property type="match status" value="1"/>
</dbReference>
<comment type="similarity">
    <text evidence="1">Belongs to the class-A beta-lactamase family.</text>
</comment>
<proteinExistence type="inferred from homology"/>
<feature type="transmembrane region" description="Helical" evidence="3">
    <location>
        <begin position="133"/>
        <end position="154"/>
    </location>
</feature>
<feature type="transmembrane region" description="Helical" evidence="3">
    <location>
        <begin position="20"/>
        <end position="47"/>
    </location>
</feature>
<dbReference type="InterPro" id="IPR012338">
    <property type="entry name" value="Beta-lactam/transpept-like"/>
</dbReference>
<dbReference type="PANTHER" id="PTHR43283:SF17">
    <property type="entry name" value="(LOVD), PUTATIVE (AFU_ORTHOLOGUE AFUA_5G00920)-RELATED"/>
    <property type="match status" value="1"/>
</dbReference>
<keyword evidence="2" id="KW-0378">Hydrolase</keyword>
<keyword evidence="3" id="KW-1133">Transmembrane helix</keyword>
<dbReference type="InterPro" id="IPR049326">
    <property type="entry name" value="Rhodopsin_dom_fungi"/>
</dbReference>
<organism evidence="6 7">
    <name type="scientific">Aspergillus felis</name>
    <dbReference type="NCBI Taxonomy" id="1287682"/>
    <lineage>
        <taxon>Eukaryota</taxon>
        <taxon>Fungi</taxon>
        <taxon>Dikarya</taxon>
        <taxon>Ascomycota</taxon>
        <taxon>Pezizomycotina</taxon>
        <taxon>Eurotiomycetes</taxon>
        <taxon>Eurotiomycetidae</taxon>
        <taxon>Eurotiales</taxon>
        <taxon>Aspergillaceae</taxon>
        <taxon>Aspergillus</taxon>
        <taxon>Aspergillus subgen. Fumigati</taxon>
    </lineage>
</organism>
<dbReference type="OrthoDB" id="428260at2759"/>
<dbReference type="PANTHER" id="PTHR43283">
    <property type="entry name" value="BETA-LACTAMASE-RELATED"/>
    <property type="match status" value="1"/>
</dbReference>
<comment type="caution">
    <text evidence="6">The sequence shown here is derived from an EMBL/GenBank/DDBJ whole genome shotgun (WGS) entry which is preliminary data.</text>
</comment>
<dbReference type="SUPFAM" id="SSF56601">
    <property type="entry name" value="beta-lactamase/transpeptidase-like"/>
    <property type="match status" value="1"/>
</dbReference>
<feature type="domain" description="Rhodopsin" evidence="5">
    <location>
        <begin position="40"/>
        <end position="172"/>
    </location>
</feature>
<dbReference type="GO" id="GO:0016787">
    <property type="term" value="F:hydrolase activity"/>
    <property type="evidence" value="ECO:0007669"/>
    <property type="project" value="UniProtKB-KW"/>
</dbReference>
<evidence type="ECO:0000313" key="6">
    <source>
        <dbReference type="EMBL" id="KAF7162539.1"/>
    </source>
</evidence>